<dbReference type="Proteomes" id="UP001274830">
    <property type="component" value="Unassembled WGS sequence"/>
</dbReference>
<reference evidence="1" key="1">
    <citation type="submission" date="2023-07" db="EMBL/GenBank/DDBJ databases">
        <title>Black Yeasts Isolated from many extreme environments.</title>
        <authorList>
            <person name="Coleine C."/>
            <person name="Stajich J.E."/>
            <person name="Selbmann L."/>
        </authorList>
    </citation>
    <scope>NUCLEOTIDE SEQUENCE</scope>
    <source>
        <strain evidence="1">CCFEE 5485</strain>
    </source>
</reference>
<dbReference type="EMBL" id="JAUTXT010000009">
    <property type="protein sequence ID" value="KAK3676780.1"/>
    <property type="molecule type" value="Genomic_DNA"/>
</dbReference>
<sequence length="213" mass="24372">MERSLLDKLPLELRNTVFGFAMFSEDGLPLLSPEPALTQTCRQIRIDTLQLYYTINTFFILMPNVKSKAGGPMGMLNGWTSDDELVPAAESLMQSIPEHRFRKLNNRELRADLEIVFVGTHWLPTIAEIPVVEWLEIRRPLAKAGFDLRRSMIRLWRPKRRNFFSVVVAPKWLGGDGDVDNLMATGEIVEMARRAVEMTWAVLVSKQESNKDV</sequence>
<proteinExistence type="predicted"/>
<gene>
    <name evidence="1" type="ORF">LTR78_003557</name>
</gene>
<organism evidence="1 2">
    <name type="scientific">Recurvomyces mirabilis</name>
    <dbReference type="NCBI Taxonomy" id="574656"/>
    <lineage>
        <taxon>Eukaryota</taxon>
        <taxon>Fungi</taxon>
        <taxon>Dikarya</taxon>
        <taxon>Ascomycota</taxon>
        <taxon>Pezizomycotina</taxon>
        <taxon>Dothideomycetes</taxon>
        <taxon>Dothideomycetidae</taxon>
        <taxon>Mycosphaerellales</taxon>
        <taxon>Teratosphaeriaceae</taxon>
        <taxon>Recurvomyces</taxon>
    </lineage>
</organism>
<protein>
    <submittedName>
        <fullName evidence="1">Uncharacterized protein</fullName>
    </submittedName>
</protein>
<name>A0AAE0WRN2_9PEZI</name>
<accession>A0AAE0WRN2</accession>
<keyword evidence="2" id="KW-1185">Reference proteome</keyword>
<evidence type="ECO:0000313" key="1">
    <source>
        <dbReference type="EMBL" id="KAK3676780.1"/>
    </source>
</evidence>
<dbReference type="AlphaFoldDB" id="A0AAE0WRN2"/>
<evidence type="ECO:0000313" key="2">
    <source>
        <dbReference type="Proteomes" id="UP001274830"/>
    </source>
</evidence>
<comment type="caution">
    <text evidence="1">The sequence shown here is derived from an EMBL/GenBank/DDBJ whole genome shotgun (WGS) entry which is preliminary data.</text>
</comment>